<comment type="caution">
    <text evidence="8">The sequence shown here is derived from an EMBL/GenBank/DDBJ whole genome shotgun (WGS) entry which is preliminary data.</text>
</comment>
<evidence type="ECO:0000256" key="6">
    <source>
        <dbReference type="SAM" id="SignalP"/>
    </source>
</evidence>
<evidence type="ECO:0000256" key="3">
    <source>
        <dbReference type="ARBA" id="ARBA00022960"/>
    </source>
</evidence>
<feature type="compositionally biased region" description="Basic residues" evidence="5">
    <location>
        <begin position="286"/>
        <end position="298"/>
    </location>
</feature>
<accession>A0A5J5JU30</accession>
<proteinExistence type="inferred from homology"/>
<evidence type="ECO:0000313" key="9">
    <source>
        <dbReference type="Proteomes" id="UP000327011"/>
    </source>
</evidence>
<keyword evidence="6" id="KW-0732">Signal</keyword>
<dbReference type="Proteomes" id="UP000327011">
    <property type="component" value="Unassembled WGS sequence"/>
</dbReference>
<dbReference type="InterPro" id="IPR042177">
    <property type="entry name" value="Cell/Rod_1"/>
</dbReference>
<protein>
    <recommendedName>
        <fullName evidence="2">Cell shape-determining protein MreC</fullName>
    </recommendedName>
    <alternativeName>
        <fullName evidence="4">Cell shape protein MreC</fullName>
    </alternativeName>
</protein>
<dbReference type="GO" id="GO:0005886">
    <property type="term" value="C:plasma membrane"/>
    <property type="evidence" value="ECO:0007669"/>
    <property type="project" value="TreeGrafter"/>
</dbReference>
<name>A0A5J5JU30_9ACTN</name>
<comment type="similarity">
    <text evidence="1">Belongs to the MreC family.</text>
</comment>
<dbReference type="Gene3D" id="2.40.10.350">
    <property type="entry name" value="Rod shape-determining protein MreC, domain 2"/>
    <property type="match status" value="1"/>
</dbReference>
<dbReference type="InterPro" id="IPR042175">
    <property type="entry name" value="Cell/Rod_MreC_2"/>
</dbReference>
<dbReference type="AlphaFoldDB" id="A0A5J5JU30"/>
<dbReference type="GO" id="GO:0008360">
    <property type="term" value="P:regulation of cell shape"/>
    <property type="evidence" value="ECO:0007669"/>
    <property type="project" value="UniProtKB-KW"/>
</dbReference>
<keyword evidence="3" id="KW-0133">Cell shape</keyword>
<gene>
    <name evidence="8" type="ORF">F5972_35145</name>
</gene>
<evidence type="ECO:0000256" key="1">
    <source>
        <dbReference type="ARBA" id="ARBA00009369"/>
    </source>
</evidence>
<feature type="signal peptide" evidence="6">
    <location>
        <begin position="1"/>
        <end position="33"/>
    </location>
</feature>
<feature type="domain" description="Rod shape-determining protein MreC beta-barrel core" evidence="7">
    <location>
        <begin position="115"/>
        <end position="253"/>
    </location>
</feature>
<dbReference type="InterPro" id="IPR055342">
    <property type="entry name" value="MreC_beta-barrel_core"/>
</dbReference>
<evidence type="ECO:0000313" key="8">
    <source>
        <dbReference type="EMBL" id="KAA9373470.1"/>
    </source>
</evidence>
<reference evidence="8 9" key="1">
    <citation type="submission" date="2019-09" db="EMBL/GenBank/DDBJ databases">
        <title>Screening of Novel Bioactive Compounds from Soil-Associated.</title>
        <authorList>
            <person name="Gong X."/>
        </authorList>
    </citation>
    <scope>NUCLEOTIDE SEQUENCE [LARGE SCALE GENOMIC DNA]</scope>
    <source>
        <strain evidence="8 9">Gxj-6</strain>
    </source>
</reference>
<evidence type="ECO:0000259" key="7">
    <source>
        <dbReference type="Pfam" id="PF04085"/>
    </source>
</evidence>
<dbReference type="PANTHER" id="PTHR34138">
    <property type="entry name" value="CELL SHAPE-DETERMINING PROTEIN MREC"/>
    <property type="match status" value="1"/>
</dbReference>
<keyword evidence="9" id="KW-1185">Reference proteome</keyword>
<organism evidence="8 9">
    <name type="scientific">Microbispora cellulosiformans</name>
    <dbReference type="NCBI Taxonomy" id="2614688"/>
    <lineage>
        <taxon>Bacteria</taxon>
        <taxon>Bacillati</taxon>
        <taxon>Actinomycetota</taxon>
        <taxon>Actinomycetes</taxon>
        <taxon>Streptosporangiales</taxon>
        <taxon>Streptosporangiaceae</taxon>
        <taxon>Microbispora</taxon>
    </lineage>
</organism>
<dbReference type="PANTHER" id="PTHR34138:SF1">
    <property type="entry name" value="CELL SHAPE-DETERMINING PROTEIN MREC"/>
    <property type="match status" value="1"/>
</dbReference>
<evidence type="ECO:0000256" key="2">
    <source>
        <dbReference type="ARBA" id="ARBA00013855"/>
    </source>
</evidence>
<evidence type="ECO:0000256" key="4">
    <source>
        <dbReference type="ARBA" id="ARBA00032089"/>
    </source>
</evidence>
<dbReference type="Gene3D" id="2.40.10.340">
    <property type="entry name" value="Rod shape-determining protein MreC, domain 1"/>
    <property type="match status" value="1"/>
</dbReference>
<evidence type="ECO:0000256" key="5">
    <source>
        <dbReference type="SAM" id="MobiDB-lite"/>
    </source>
</evidence>
<feature type="chain" id="PRO_5039519625" description="Cell shape-determining protein MreC" evidence="6">
    <location>
        <begin position="34"/>
        <end position="308"/>
    </location>
</feature>
<dbReference type="EMBL" id="VYTZ01000023">
    <property type="protein sequence ID" value="KAA9373470.1"/>
    <property type="molecule type" value="Genomic_DNA"/>
</dbReference>
<sequence length="308" mass="31613">MRMPGHPGRPARPGRPGRRVPVLLALAAAALIAADTVTPLDPLRAFGSAVYGGLEDAASAGVRWASGAGRLEDLERENARLRAELLAVRRATPSPAEGNGYQVVSAHAVGFGRDGTVTIDAGSGAGVAPDMTVFDGDGLVGRVLRTGPGTATVQLATASGASVGARLEGSREVGLVTGVPEHGLLRLGLLNPSADVKPGDRVVTLGSRDLRPFVPDVPIGTVITVEPAPDALTRTALVRPFARFTALENVTVVLGPLPDTGPDKQAVTDTAAEASAARPEPEKKPEKAKKSKKKRAKKKDSSGHAEGA</sequence>
<dbReference type="InterPro" id="IPR007221">
    <property type="entry name" value="MreC"/>
</dbReference>
<feature type="region of interest" description="Disordered" evidence="5">
    <location>
        <begin position="255"/>
        <end position="308"/>
    </location>
</feature>
<feature type="compositionally biased region" description="Basic and acidic residues" evidence="5">
    <location>
        <begin position="299"/>
        <end position="308"/>
    </location>
</feature>
<dbReference type="Pfam" id="PF04085">
    <property type="entry name" value="MreC"/>
    <property type="match status" value="1"/>
</dbReference>